<gene>
    <name evidence="6" type="ORF">C7H73_07885</name>
</gene>
<dbReference type="KEGG" id="melm:C7H73_07885"/>
<sequence>MQDLNDMLYFAEVAERGGFAAAGRALGIPKSRLSRRVAELESRLGVRLLQRTTRSLSLTEVGQAYLRHCLALREAAQAAQDTVDQVHSEPCGTVRVTCPVTLAQSVLGELVPHFLARHPAVRLEMQVSNRVVNVVEEGVDVALRVRSSVDDSASMVVKRLGEGRQFLVASPAQLARQGTPATLLDLQRMDTLAMSAAEGRSSLALRGPGGRQETVHLAPRYVADDLLTLRFAALAGTGLCWLPDYMCMPDIQAGRLVRLLPEWAPARGIVHAVFASRRGLAPGVRSFLDFLGEELPPRVSLEEAAEAASYSKI</sequence>
<evidence type="ECO:0000256" key="2">
    <source>
        <dbReference type="ARBA" id="ARBA00023015"/>
    </source>
</evidence>
<dbReference type="SUPFAM" id="SSF53850">
    <property type="entry name" value="Periplasmic binding protein-like II"/>
    <property type="match status" value="1"/>
</dbReference>
<dbReference type="PANTHER" id="PTHR30537:SF31">
    <property type="entry name" value="TRANSCRIPTIONAL REGULATOR, LYSR FAMILY"/>
    <property type="match status" value="1"/>
</dbReference>
<dbReference type="InterPro" id="IPR036390">
    <property type="entry name" value="WH_DNA-bd_sf"/>
</dbReference>
<evidence type="ECO:0000256" key="1">
    <source>
        <dbReference type="ARBA" id="ARBA00009437"/>
    </source>
</evidence>
<dbReference type="EMBL" id="CP027792">
    <property type="protein sequence ID" value="AVP57583.1"/>
    <property type="molecule type" value="Genomic_DNA"/>
</dbReference>
<dbReference type="InterPro" id="IPR005119">
    <property type="entry name" value="LysR_subst-bd"/>
</dbReference>
<evidence type="ECO:0000313" key="7">
    <source>
        <dbReference type="Proteomes" id="UP000241829"/>
    </source>
</evidence>
<dbReference type="PROSITE" id="PS50931">
    <property type="entry name" value="HTH_LYSR"/>
    <property type="match status" value="1"/>
</dbReference>
<feature type="domain" description="HTH lysR-type" evidence="5">
    <location>
        <begin position="1"/>
        <end position="59"/>
    </location>
</feature>
<dbReference type="Gene3D" id="1.10.10.10">
    <property type="entry name" value="Winged helix-like DNA-binding domain superfamily/Winged helix DNA-binding domain"/>
    <property type="match status" value="1"/>
</dbReference>
<keyword evidence="4" id="KW-0804">Transcription</keyword>
<dbReference type="InterPro" id="IPR058163">
    <property type="entry name" value="LysR-type_TF_proteobact-type"/>
</dbReference>
<evidence type="ECO:0000259" key="5">
    <source>
        <dbReference type="PROSITE" id="PS50931"/>
    </source>
</evidence>
<keyword evidence="7" id="KW-1185">Reference proteome</keyword>
<dbReference type="FunFam" id="1.10.10.10:FF:000001">
    <property type="entry name" value="LysR family transcriptional regulator"/>
    <property type="match status" value="1"/>
</dbReference>
<keyword evidence="2" id="KW-0805">Transcription regulation</keyword>
<organism evidence="6 7">
    <name type="scientific">Pulveribacter suum</name>
    <dbReference type="NCBI Taxonomy" id="2116657"/>
    <lineage>
        <taxon>Bacteria</taxon>
        <taxon>Pseudomonadati</taxon>
        <taxon>Pseudomonadota</taxon>
        <taxon>Betaproteobacteria</taxon>
        <taxon>Burkholderiales</taxon>
        <taxon>Comamonadaceae</taxon>
        <taxon>Pulveribacter</taxon>
    </lineage>
</organism>
<dbReference type="OrthoDB" id="5671700at2"/>
<keyword evidence="3" id="KW-0238">DNA-binding</keyword>
<evidence type="ECO:0000256" key="3">
    <source>
        <dbReference type="ARBA" id="ARBA00023125"/>
    </source>
</evidence>
<dbReference type="AlphaFoldDB" id="A0A2P1NKL1"/>
<dbReference type="CDD" id="cd08473">
    <property type="entry name" value="PBP2_CrgA_like_4"/>
    <property type="match status" value="1"/>
</dbReference>
<name>A0A2P1NKL1_9BURK</name>
<evidence type="ECO:0000256" key="4">
    <source>
        <dbReference type="ARBA" id="ARBA00023163"/>
    </source>
</evidence>
<dbReference type="InterPro" id="IPR036388">
    <property type="entry name" value="WH-like_DNA-bd_sf"/>
</dbReference>
<comment type="similarity">
    <text evidence="1">Belongs to the LysR transcriptional regulatory family.</text>
</comment>
<reference evidence="7" key="1">
    <citation type="submission" date="2018-03" db="EMBL/GenBank/DDBJ databases">
        <title>Genome sequencing of Melaminivora sp. strain SC2-7.</title>
        <authorList>
            <person name="Kim S.-J."/>
            <person name="Heo J."/>
            <person name="Ahn J.-H."/>
            <person name="Kwon S.-W."/>
        </authorList>
    </citation>
    <scope>NUCLEOTIDE SEQUENCE [LARGE SCALE GENOMIC DNA]</scope>
    <source>
        <strain evidence="7">SC2-7</strain>
    </source>
</reference>
<accession>A0A2P1NKL1</accession>
<dbReference type="GO" id="GO:0043565">
    <property type="term" value="F:sequence-specific DNA binding"/>
    <property type="evidence" value="ECO:0007669"/>
    <property type="project" value="TreeGrafter"/>
</dbReference>
<dbReference type="SUPFAM" id="SSF46785">
    <property type="entry name" value="Winged helix' DNA-binding domain"/>
    <property type="match status" value="1"/>
</dbReference>
<dbReference type="RefSeq" id="WP_106846136.1">
    <property type="nucleotide sequence ID" value="NZ_CP027792.1"/>
</dbReference>
<dbReference type="Pfam" id="PF00126">
    <property type="entry name" value="HTH_1"/>
    <property type="match status" value="1"/>
</dbReference>
<dbReference type="InterPro" id="IPR000847">
    <property type="entry name" value="LysR_HTH_N"/>
</dbReference>
<dbReference type="Gene3D" id="3.40.190.290">
    <property type="match status" value="1"/>
</dbReference>
<proteinExistence type="inferred from homology"/>
<dbReference type="GO" id="GO:0003700">
    <property type="term" value="F:DNA-binding transcription factor activity"/>
    <property type="evidence" value="ECO:0007669"/>
    <property type="project" value="InterPro"/>
</dbReference>
<dbReference type="GO" id="GO:0006351">
    <property type="term" value="P:DNA-templated transcription"/>
    <property type="evidence" value="ECO:0007669"/>
    <property type="project" value="TreeGrafter"/>
</dbReference>
<dbReference type="PANTHER" id="PTHR30537">
    <property type="entry name" value="HTH-TYPE TRANSCRIPTIONAL REGULATOR"/>
    <property type="match status" value="1"/>
</dbReference>
<dbReference type="Proteomes" id="UP000241829">
    <property type="component" value="Chromosome"/>
</dbReference>
<dbReference type="Pfam" id="PF03466">
    <property type="entry name" value="LysR_substrate"/>
    <property type="match status" value="1"/>
</dbReference>
<evidence type="ECO:0000313" key="6">
    <source>
        <dbReference type="EMBL" id="AVP57583.1"/>
    </source>
</evidence>
<protein>
    <submittedName>
        <fullName evidence="6">LysR family transcriptional regulator</fullName>
    </submittedName>
</protein>